<dbReference type="EMBL" id="JAHQXE010000004">
    <property type="protein sequence ID" value="MBV0903001.1"/>
    <property type="molecule type" value="Genomic_DNA"/>
</dbReference>
<reference evidence="2" key="1">
    <citation type="submission" date="2021-06" db="EMBL/GenBank/DDBJ databases">
        <title>New haloarchaea isolates fom saline soil.</title>
        <authorList>
            <person name="Duran-Viseras A."/>
            <person name="Sanchez-Porro C.S."/>
            <person name="Ventosa A."/>
        </authorList>
    </citation>
    <scope>NUCLEOTIDE SEQUENCE</scope>
    <source>
        <strain evidence="2">JCM 18369</strain>
    </source>
</reference>
<dbReference type="PANTHER" id="PTHR38433">
    <property type="match status" value="1"/>
</dbReference>
<name>A0AA41G3P2_9EURY</name>
<sequence length="227" mass="23439">MAEQDQQQDAADADVETDEQGRMPDAGTDLPPEVREAVAERPAEVARFLGNLEQVNDLLDGAALGTAAMDDEMVQTLARTGTNLGSAADGLATPETARLGEATGENATELAEAIETLAELQRSGTLDDVLALADTLSLATAALDDEMVTNLAATGSRLGEIADTASDEEVAQSLESVLAALGEASDQPPESPGLLGLARAMRDPEVKAGLGFLLAVAKALGRDRREA</sequence>
<feature type="region of interest" description="Disordered" evidence="1">
    <location>
        <begin position="1"/>
        <end position="31"/>
    </location>
</feature>
<dbReference type="AlphaFoldDB" id="A0AA41G3P2"/>
<accession>A0AA41G3P2</accession>
<comment type="caution">
    <text evidence="2">The sequence shown here is derived from an EMBL/GenBank/DDBJ whole genome shotgun (WGS) entry which is preliminary data.</text>
</comment>
<dbReference type="Proteomes" id="UP001166304">
    <property type="component" value="Unassembled WGS sequence"/>
</dbReference>
<dbReference type="InterPro" id="IPR012440">
    <property type="entry name" value="DUF1641"/>
</dbReference>
<dbReference type="PANTHER" id="PTHR38433:SF1">
    <property type="entry name" value="DUF1641 DOMAIN-CONTAINING PROTEIN"/>
    <property type="match status" value="1"/>
</dbReference>
<evidence type="ECO:0000313" key="2">
    <source>
        <dbReference type="EMBL" id="MBV0903001.1"/>
    </source>
</evidence>
<evidence type="ECO:0000313" key="3">
    <source>
        <dbReference type="Proteomes" id="UP001166304"/>
    </source>
</evidence>
<feature type="compositionally biased region" description="Low complexity" evidence="1">
    <location>
        <begin position="1"/>
        <end position="10"/>
    </location>
</feature>
<evidence type="ECO:0000256" key="1">
    <source>
        <dbReference type="SAM" id="MobiDB-lite"/>
    </source>
</evidence>
<keyword evidence="3" id="KW-1185">Reference proteome</keyword>
<dbReference type="Pfam" id="PF07849">
    <property type="entry name" value="DUF1641"/>
    <property type="match status" value="1"/>
</dbReference>
<protein>
    <submittedName>
        <fullName evidence="2">DUF1641 domain-containing protein</fullName>
    </submittedName>
</protein>
<organism evidence="2 3">
    <name type="scientific">Haloarcula salina</name>
    <dbReference type="NCBI Taxonomy" id="1429914"/>
    <lineage>
        <taxon>Archaea</taxon>
        <taxon>Methanobacteriati</taxon>
        <taxon>Methanobacteriota</taxon>
        <taxon>Stenosarchaea group</taxon>
        <taxon>Halobacteria</taxon>
        <taxon>Halobacteriales</taxon>
        <taxon>Haloarculaceae</taxon>
        <taxon>Haloarcula</taxon>
    </lineage>
</organism>
<dbReference type="RefSeq" id="WP_162415178.1">
    <property type="nucleotide sequence ID" value="NZ_JAHQXE010000004.1"/>
</dbReference>
<gene>
    <name evidence="2" type="ORF">KTS37_14495</name>
</gene>
<proteinExistence type="predicted"/>